<dbReference type="EMBL" id="CP009533">
    <property type="protein sequence ID" value="AIS17036.1"/>
    <property type="molecule type" value="Genomic_DNA"/>
</dbReference>
<dbReference type="Pfam" id="PF00795">
    <property type="entry name" value="CN_hydrolase"/>
    <property type="match status" value="1"/>
</dbReference>
<feature type="domain" description="CN hydrolase" evidence="3">
    <location>
        <begin position="164"/>
        <end position="280"/>
    </location>
</feature>
<dbReference type="PANTHER" id="PTHR43674">
    <property type="entry name" value="NITRILASE C965.09-RELATED"/>
    <property type="match status" value="1"/>
</dbReference>
<evidence type="ECO:0000313" key="5">
    <source>
        <dbReference type="Proteomes" id="UP000029499"/>
    </source>
</evidence>
<keyword evidence="1 4" id="KW-0378">Hydrolase</keyword>
<evidence type="ECO:0000259" key="3">
    <source>
        <dbReference type="Pfam" id="PF00795"/>
    </source>
</evidence>
<reference evidence="4 5" key="1">
    <citation type="journal article" date="2015" name="J. Biotechnol.">
        <title>Complete genome sequence of Pseudomonas rhizosphaerae IH5T (=DSM 16299T), a phosphate-solubilizing rhizobacterium for bacterial biofertilizer.</title>
        <authorList>
            <person name="Kwak Y."/>
            <person name="Jung B.K."/>
            <person name="Shin J.H."/>
        </authorList>
    </citation>
    <scope>NUCLEOTIDE SEQUENCE [LARGE SCALE GENOMIC DNA]</scope>
    <source>
        <strain evidence="4">DSM 16299</strain>
    </source>
</reference>
<accession>A0A089ZQ54</accession>
<dbReference type="PANTHER" id="PTHR43674:SF13">
    <property type="entry name" value="CN HYDROLASE DOMAIN-CONTAINING PROTEIN"/>
    <property type="match status" value="1"/>
</dbReference>
<dbReference type="RefSeq" id="WP_043193358.1">
    <property type="nucleotide sequence ID" value="NZ_CP009533.1"/>
</dbReference>
<keyword evidence="2" id="KW-0732">Signal</keyword>
<evidence type="ECO:0000256" key="1">
    <source>
        <dbReference type="ARBA" id="ARBA00022801"/>
    </source>
</evidence>
<dbReference type="SUPFAM" id="SSF56317">
    <property type="entry name" value="Carbon-nitrogen hydrolase"/>
    <property type="match status" value="1"/>
</dbReference>
<dbReference type="AlphaFoldDB" id="A0A089ZQ54"/>
<dbReference type="STRING" id="216142.LT40_06260"/>
<dbReference type="Gene3D" id="3.60.110.10">
    <property type="entry name" value="Carbon-nitrogen hydrolase"/>
    <property type="match status" value="1"/>
</dbReference>
<protein>
    <submittedName>
        <fullName evidence="4">Carbon-nitrogen hydrolase</fullName>
    </submittedName>
</protein>
<name>A0A089ZQ54_9PSED</name>
<dbReference type="KEGG" id="prh:LT40_06260"/>
<feature type="chain" id="PRO_5001852691" evidence="2">
    <location>
        <begin position="22"/>
        <end position="371"/>
    </location>
</feature>
<dbReference type="GO" id="GO:0016811">
    <property type="term" value="F:hydrolase activity, acting on carbon-nitrogen (but not peptide) bonds, in linear amides"/>
    <property type="evidence" value="ECO:0007669"/>
    <property type="project" value="TreeGrafter"/>
</dbReference>
<proteinExistence type="predicted"/>
<sequence>MRKILMSAVALLLLAALTTYALWTTQRPVGHYLSDLRINLDAVDGASAGRGNLLGIQPELFPADYQSVERLRLKLAGYLQHAQNAGLIGSKTVVVLPEHIGTWLWAVGEKNEFYQALQRRDAEQWLAASNPVDLLAGLARAHGDDRFADAYLRMKAVRMADQYQALFGGLARQFGVTLVAGSIVLPSPSVVDGRLCTDNGPLYNASVVFAADGAVLGQPQLQHFTSHPTRRYVQPLGDAPFNVFETPAGKLAVLIGTDSWHPASHAQLRQQDVQLLAVPASVLGRGRWSSPWRGFRISATPDNAALLPGQVSEAQAWQRLGEESVAQASMTVFMGGHFWNQFYEGRSFARQGERFSQVGDGRGARLINLWL</sequence>
<organism evidence="4 5">
    <name type="scientific">Pseudomonas rhizosphaerae</name>
    <dbReference type="NCBI Taxonomy" id="216142"/>
    <lineage>
        <taxon>Bacteria</taxon>
        <taxon>Pseudomonadati</taxon>
        <taxon>Pseudomonadota</taxon>
        <taxon>Gammaproteobacteria</taxon>
        <taxon>Pseudomonadales</taxon>
        <taxon>Pseudomonadaceae</taxon>
        <taxon>Pseudomonas</taxon>
    </lineage>
</organism>
<dbReference type="OrthoDB" id="6930495at2"/>
<dbReference type="InterPro" id="IPR050345">
    <property type="entry name" value="Aliph_Amidase/BUP"/>
</dbReference>
<dbReference type="InterPro" id="IPR036526">
    <property type="entry name" value="C-N_Hydrolase_sf"/>
</dbReference>
<dbReference type="InterPro" id="IPR003010">
    <property type="entry name" value="C-N_Hydrolase"/>
</dbReference>
<dbReference type="Proteomes" id="UP000029499">
    <property type="component" value="Chromosome"/>
</dbReference>
<evidence type="ECO:0000313" key="4">
    <source>
        <dbReference type="EMBL" id="AIS17036.1"/>
    </source>
</evidence>
<keyword evidence="5" id="KW-1185">Reference proteome</keyword>
<gene>
    <name evidence="4" type="ORF">LT40_06260</name>
</gene>
<dbReference type="HOGENOM" id="CLU_062168_0_0_6"/>
<evidence type="ECO:0000256" key="2">
    <source>
        <dbReference type="SAM" id="SignalP"/>
    </source>
</evidence>
<feature type="signal peptide" evidence="2">
    <location>
        <begin position="1"/>
        <end position="21"/>
    </location>
</feature>
<dbReference type="eggNOG" id="COG0388">
    <property type="taxonomic scope" value="Bacteria"/>
</dbReference>